<dbReference type="AlphaFoldDB" id="A0A0S1B3Z3"/>
<evidence type="ECO:0000313" key="2">
    <source>
        <dbReference type="EMBL" id="ALJ29733.1"/>
    </source>
</evidence>
<proteinExistence type="predicted"/>
<dbReference type="PIRSF" id="PIRSF020481">
    <property type="entry name" value="BAP"/>
    <property type="match status" value="1"/>
</dbReference>
<dbReference type="KEGG" id="sacz:AOT14_33930"/>
<dbReference type="InterPro" id="IPR058531">
    <property type="entry name" value="Baseplate_J_M"/>
</dbReference>
<dbReference type="InterPro" id="IPR014507">
    <property type="entry name" value="Baseplate_assembly_J_pred"/>
</dbReference>
<keyword evidence="3" id="KW-1185">Reference proteome</keyword>
<dbReference type="PANTHER" id="PTHR35862:SF1">
    <property type="entry name" value="FELS-2 PROPHAGE PROTEIN"/>
    <property type="match status" value="1"/>
</dbReference>
<dbReference type="EMBL" id="CP012900">
    <property type="protein sequence ID" value="ALJ29733.1"/>
    <property type="molecule type" value="Genomic_DNA"/>
</dbReference>
<dbReference type="InterPro" id="IPR052726">
    <property type="entry name" value="Phage_Baseplate_Hub"/>
</dbReference>
<dbReference type="OrthoDB" id="9793802at2"/>
<dbReference type="Proteomes" id="UP000061010">
    <property type="component" value="Chromosome"/>
</dbReference>
<feature type="domain" description="Baseplate J-like central" evidence="1">
    <location>
        <begin position="132"/>
        <end position="205"/>
    </location>
</feature>
<dbReference type="Pfam" id="PF26078">
    <property type="entry name" value="Baseplate_J_M"/>
    <property type="match status" value="1"/>
</dbReference>
<dbReference type="PATRIC" id="fig|128780.6.peg.3436"/>
<reference evidence="2 3" key="1">
    <citation type="journal article" date="2015" name="Genome Announc.">
        <title>Complete Genome Sequencing of Stenotrophomonas acidaminiphila ZAC14D2_NAIMI4_2, a Multidrug-Resistant Strain Isolated from Sediments of a Polluted River in Mexico, Uncovers New Antibiotic Resistance Genes and a Novel Class-II Lasso Peptide Biosynthesis Gene Cluster.</title>
        <authorList>
            <person name="Vinuesa P."/>
            <person name="Ochoa-Sanchez L.E."/>
        </authorList>
    </citation>
    <scope>NUCLEOTIDE SEQUENCE [LARGE SCALE GENOMIC DNA]</scope>
    <source>
        <strain evidence="2 3">ZAC14D2_NAIMI4_2</strain>
    </source>
</reference>
<accession>A0A0S1B3Z3</accession>
<dbReference type="PANTHER" id="PTHR35862">
    <property type="entry name" value="FELS-2 PROPHAGE PROTEIN"/>
    <property type="match status" value="1"/>
</dbReference>
<organism evidence="2 3">
    <name type="scientific">Stenotrophomonas acidaminiphila</name>
    <dbReference type="NCBI Taxonomy" id="128780"/>
    <lineage>
        <taxon>Bacteria</taxon>
        <taxon>Pseudomonadati</taxon>
        <taxon>Pseudomonadota</taxon>
        <taxon>Gammaproteobacteria</taxon>
        <taxon>Lysobacterales</taxon>
        <taxon>Lysobacteraceae</taxon>
        <taxon>Stenotrophomonas</taxon>
    </lineage>
</organism>
<evidence type="ECO:0000313" key="3">
    <source>
        <dbReference type="Proteomes" id="UP000061010"/>
    </source>
</evidence>
<sequence>MSAFTTVDLSRLPALDLIESIDYEAIVARMIADLRARDPVFDALVESDPAFKQIEVDAYAEMLVRQRINEAARSVMLAYAKGTALDHIAAGHNVQRLLITPANPNVYPPVEAVYELDADLRRRVLLAWDGLSTAGPEGAYLFHALSAHPDVRDASAHSPTPGVVVVAIQSRSGNGVAPRAVLAAVEAALSADSVRPLTDDVQVRAAEVVEYRIEAVLELWDGPDAALVIAAANANLDTLIDQQQRLGIEIAVSAHVAALHVPGVRKVRLVSPAQDIPMQSTQVGYCTGRDLTIGAA</sequence>
<gene>
    <name evidence="2" type="ORF">AOT14_33930</name>
</gene>
<protein>
    <submittedName>
        <fullName evidence="2">Phage baseplate assembly protein</fullName>
    </submittedName>
</protein>
<evidence type="ECO:0000259" key="1">
    <source>
        <dbReference type="Pfam" id="PF26078"/>
    </source>
</evidence>
<name>A0A0S1B3Z3_9GAMM</name>